<dbReference type="HOGENOM" id="CLU_062478_2_0_1"/>
<dbReference type="KEGG" id="lbc:LACBIDRAFT_303726"/>
<feature type="compositionally biased region" description="Polar residues" evidence="4">
    <location>
        <begin position="253"/>
        <end position="265"/>
    </location>
</feature>
<keyword evidence="3" id="KW-0648">Protein biosynthesis</keyword>
<dbReference type="InParanoid" id="B0DK60"/>
<dbReference type="GO" id="GO:0032790">
    <property type="term" value="P:ribosome disassembly"/>
    <property type="evidence" value="ECO:0007669"/>
    <property type="project" value="TreeGrafter"/>
</dbReference>
<accession>B0DK60</accession>
<dbReference type="Proteomes" id="UP000001194">
    <property type="component" value="Unassembled WGS sequence"/>
</dbReference>
<dbReference type="RefSeq" id="XP_001884276.1">
    <property type="nucleotide sequence ID" value="XM_001884241.1"/>
</dbReference>
<dbReference type="SUPFAM" id="SSF55200">
    <property type="entry name" value="Translation initiation factor IF3, C-terminal domain"/>
    <property type="match status" value="1"/>
</dbReference>
<proteinExistence type="inferred from homology"/>
<dbReference type="Gene3D" id="3.30.110.10">
    <property type="entry name" value="Translation initiation factor 3 (IF-3), C-terminal domain"/>
    <property type="match status" value="1"/>
</dbReference>
<dbReference type="OrthoDB" id="21573at2759"/>
<sequence>MSAFLAFRFAAFSILRTRPMTFVNFQHGTRAMSSKSKQHKGLSLRNQVIGAKIKHRVVQLVDQETGVPGPPRNLEDILASVDETTHYVELVSETPVLVKIYDRAEMKLRHLARKARVKVSAKRNQRKEIQLTWNTQPGDMAHKLAKVREELEKGCRVDLVFAPKPNTEPPRMMVMRQRLDEFVASCVDLSSEWRERVFERGMALAFLQSKIEIQVPDKEDFRGLLPKSVLRRQERILKERAKEKKRMEARASAQPSEQSESDIFT</sequence>
<keyword evidence="2" id="KW-0396">Initiation factor</keyword>
<dbReference type="GO" id="GO:0003743">
    <property type="term" value="F:translation initiation factor activity"/>
    <property type="evidence" value="ECO:0007669"/>
    <property type="project" value="UniProtKB-KW"/>
</dbReference>
<reference evidence="5 6" key="1">
    <citation type="journal article" date="2008" name="Nature">
        <title>The genome of Laccaria bicolor provides insights into mycorrhizal symbiosis.</title>
        <authorList>
            <person name="Martin F."/>
            <person name="Aerts A."/>
            <person name="Ahren D."/>
            <person name="Brun A."/>
            <person name="Danchin E.G.J."/>
            <person name="Duchaussoy F."/>
            <person name="Gibon J."/>
            <person name="Kohler A."/>
            <person name="Lindquist E."/>
            <person name="Pereda V."/>
            <person name="Salamov A."/>
            <person name="Shapiro H.J."/>
            <person name="Wuyts J."/>
            <person name="Blaudez D."/>
            <person name="Buee M."/>
            <person name="Brokstein P."/>
            <person name="Canbaeck B."/>
            <person name="Cohen D."/>
            <person name="Courty P.E."/>
            <person name="Coutinho P.M."/>
            <person name="Delaruelle C."/>
            <person name="Detter J.C."/>
            <person name="Deveau A."/>
            <person name="DiFazio S."/>
            <person name="Duplessis S."/>
            <person name="Fraissinet-Tachet L."/>
            <person name="Lucic E."/>
            <person name="Frey-Klett P."/>
            <person name="Fourrey C."/>
            <person name="Feussner I."/>
            <person name="Gay G."/>
            <person name="Grimwood J."/>
            <person name="Hoegger P.J."/>
            <person name="Jain P."/>
            <person name="Kilaru S."/>
            <person name="Labbe J."/>
            <person name="Lin Y.C."/>
            <person name="Legue V."/>
            <person name="Le Tacon F."/>
            <person name="Marmeisse R."/>
            <person name="Melayah D."/>
            <person name="Montanini B."/>
            <person name="Muratet M."/>
            <person name="Nehls U."/>
            <person name="Niculita-Hirzel H."/>
            <person name="Oudot-Le Secq M.P."/>
            <person name="Peter M."/>
            <person name="Quesneville H."/>
            <person name="Rajashekar B."/>
            <person name="Reich M."/>
            <person name="Rouhier N."/>
            <person name="Schmutz J."/>
            <person name="Yin T."/>
            <person name="Chalot M."/>
            <person name="Henrissat B."/>
            <person name="Kuees U."/>
            <person name="Lucas S."/>
            <person name="Van de Peer Y."/>
            <person name="Podila G.K."/>
            <person name="Polle A."/>
            <person name="Pukkila P.J."/>
            <person name="Richardson P.M."/>
            <person name="Rouze P."/>
            <person name="Sanders I.R."/>
            <person name="Stajich J.E."/>
            <person name="Tunlid A."/>
            <person name="Tuskan G."/>
            <person name="Grigoriev I.V."/>
        </authorList>
    </citation>
    <scope>NUCLEOTIDE SEQUENCE [LARGE SCALE GENOMIC DNA]</scope>
    <source>
        <strain evidence="6">S238N-H82 / ATCC MYA-4686</strain>
    </source>
</reference>
<keyword evidence="6" id="KW-1185">Reference proteome</keyword>
<feature type="region of interest" description="Disordered" evidence="4">
    <location>
        <begin position="241"/>
        <end position="265"/>
    </location>
</feature>
<dbReference type="InterPro" id="IPR001288">
    <property type="entry name" value="Translation_initiation_fac_3"/>
</dbReference>
<dbReference type="GeneID" id="6079923"/>
<name>B0DK60_LACBS</name>
<evidence type="ECO:0000256" key="2">
    <source>
        <dbReference type="ARBA" id="ARBA00022540"/>
    </source>
</evidence>
<protein>
    <submittedName>
        <fullName evidence="5">Predicted protein</fullName>
    </submittedName>
</protein>
<evidence type="ECO:0000313" key="5">
    <source>
        <dbReference type="EMBL" id="EDR04886.1"/>
    </source>
</evidence>
<dbReference type="PANTHER" id="PTHR10938:SF0">
    <property type="entry name" value="TRANSLATION INITIATION FACTOR IF-3, MITOCHONDRIAL"/>
    <property type="match status" value="1"/>
</dbReference>
<evidence type="ECO:0000256" key="1">
    <source>
        <dbReference type="ARBA" id="ARBA00005439"/>
    </source>
</evidence>
<evidence type="ECO:0000256" key="4">
    <source>
        <dbReference type="SAM" id="MobiDB-lite"/>
    </source>
</evidence>
<dbReference type="AlphaFoldDB" id="B0DK60"/>
<evidence type="ECO:0000313" key="6">
    <source>
        <dbReference type="Proteomes" id="UP000001194"/>
    </source>
</evidence>
<comment type="similarity">
    <text evidence="1">Belongs to the IF-3 family.</text>
</comment>
<dbReference type="GO" id="GO:0070124">
    <property type="term" value="P:mitochondrial translational initiation"/>
    <property type="evidence" value="ECO:0007669"/>
    <property type="project" value="TreeGrafter"/>
</dbReference>
<dbReference type="GO" id="GO:0005739">
    <property type="term" value="C:mitochondrion"/>
    <property type="evidence" value="ECO:0007669"/>
    <property type="project" value="TreeGrafter"/>
</dbReference>
<dbReference type="GO" id="GO:0043022">
    <property type="term" value="F:ribosome binding"/>
    <property type="evidence" value="ECO:0007669"/>
    <property type="project" value="TreeGrafter"/>
</dbReference>
<dbReference type="PANTHER" id="PTHR10938">
    <property type="entry name" value="TRANSLATION INITIATION FACTOR IF-3"/>
    <property type="match status" value="1"/>
</dbReference>
<evidence type="ECO:0000256" key="3">
    <source>
        <dbReference type="ARBA" id="ARBA00022917"/>
    </source>
</evidence>
<dbReference type="EMBL" id="DS547115">
    <property type="protein sequence ID" value="EDR04886.1"/>
    <property type="molecule type" value="Genomic_DNA"/>
</dbReference>
<gene>
    <name evidence="5" type="ORF">LACBIDRAFT_303726</name>
</gene>
<dbReference type="STRING" id="486041.B0DK60"/>
<dbReference type="InterPro" id="IPR036788">
    <property type="entry name" value="T_IF-3_C_sf"/>
</dbReference>
<organism evidence="6">
    <name type="scientific">Laccaria bicolor (strain S238N-H82 / ATCC MYA-4686)</name>
    <name type="common">Bicoloured deceiver</name>
    <name type="synonym">Laccaria laccata var. bicolor</name>
    <dbReference type="NCBI Taxonomy" id="486041"/>
    <lineage>
        <taxon>Eukaryota</taxon>
        <taxon>Fungi</taxon>
        <taxon>Dikarya</taxon>
        <taxon>Basidiomycota</taxon>
        <taxon>Agaricomycotina</taxon>
        <taxon>Agaricomycetes</taxon>
        <taxon>Agaricomycetidae</taxon>
        <taxon>Agaricales</taxon>
        <taxon>Agaricineae</taxon>
        <taxon>Hydnangiaceae</taxon>
        <taxon>Laccaria</taxon>
    </lineage>
</organism>